<evidence type="ECO:0000256" key="5">
    <source>
        <dbReference type="SAM" id="Phobius"/>
    </source>
</evidence>
<dbReference type="EMBL" id="JAWJZY010000005">
    <property type="protein sequence ID" value="MEE8659412.1"/>
    <property type="molecule type" value="Genomic_DNA"/>
</dbReference>
<dbReference type="PANTHER" id="PTHR34138">
    <property type="entry name" value="CELL SHAPE-DETERMINING PROTEIN MREC"/>
    <property type="match status" value="1"/>
</dbReference>
<dbReference type="RefSeq" id="WP_394820237.1">
    <property type="nucleotide sequence ID" value="NZ_JAWJZY010000005.1"/>
</dbReference>
<evidence type="ECO:0000256" key="3">
    <source>
        <dbReference type="ARBA" id="ARBA00022960"/>
    </source>
</evidence>
<feature type="transmembrane region" description="Helical" evidence="5">
    <location>
        <begin position="12"/>
        <end position="32"/>
    </location>
</feature>
<organism evidence="7 8">
    <name type="scientific">Sorlinia euscelidii</name>
    <dbReference type="NCBI Taxonomy" id="3081148"/>
    <lineage>
        <taxon>Bacteria</taxon>
        <taxon>Pseudomonadati</taxon>
        <taxon>Pseudomonadota</taxon>
        <taxon>Alphaproteobacteria</taxon>
        <taxon>Acetobacterales</taxon>
        <taxon>Acetobacteraceae</taxon>
        <taxon>Sorlinia</taxon>
    </lineage>
</organism>
<proteinExistence type="inferred from homology"/>
<comment type="caution">
    <text evidence="7">The sequence shown here is derived from an EMBL/GenBank/DDBJ whole genome shotgun (WGS) entry which is preliminary data.</text>
</comment>
<evidence type="ECO:0000256" key="1">
    <source>
        <dbReference type="ARBA" id="ARBA00009369"/>
    </source>
</evidence>
<keyword evidence="3" id="KW-0133">Cell shape</keyword>
<keyword evidence="5" id="KW-1133">Transmembrane helix</keyword>
<dbReference type="InterPro" id="IPR055342">
    <property type="entry name" value="MreC_beta-barrel_core"/>
</dbReference>
<name>A0ABU7U6B5_9PROT</name>
<evidence type="ECO:0000256" key="2">
    <source>
        <dbReference type="ARBA" id="ARBA00013855"/>
    </source>
</evidence>
<dbReference type="InterPro" id="IPR042177">
    <property type="entry name" value="Cell/Rod_1"/>
</dbReference>
<feature type="domain" description="Rod shape-determining protein MreC beta-barrel core" evidence="6">
    <location>
        <begin position="127"/>
        <end position="247"/>
    </location>
</feature>
<evidence type="ECO:0000313" key="8">
    <source>
        <dbReference type="Proteomes" id="UP001312908"/>
    </source>
</evidence>
<keyword evidence="8" id="KW-1185">Reference proteome</keyword>
<gene>
    <name evidence="7" type="ORF">DOFOFD_10390</name>
</gene>
<comment type="similarity">
    <text evidence="1">Belongs to the MreC family.</text>
</comment>
<dbReference type="Proteomes" id="UP001312908">
    <property type="component" value="Unassembled WGS sequence"/>
</dbReference>
<dbReference type="PANTHER" id="PTHR34138:SF1">
    <property type="entry name" value="CELL SHAPE-DETERMINING PROTEIN MREC"/>
    <property type="match status" value="1"/>
</dbReference>
<sequence>MLSITLRQSLQKLLLPVYLFFAMALMIIGISAPSSVEGLRVRVFDFLTPAYSLAAQPGRWVGRFWSYASDVTHLLAENAELRTENARLRQWYDVATALEDENRRLKANLKWLPERTISFVTGRAIRDASGLYNRSVLIALPEAHEVHIGDLVLGGTGVIGRISEIGPSTARVLLINDPVSRIPVFLSSSEGSAIMTGDGSATPRLMYFAHDDHPVEGERVVTGDQAGQENAVTASGVPNGVFIGVVHYNASHTPVVIPGGHLNHPDVLRVLDFKEIDAHGPVAPGRVRKINKARDRFGLPESIFPNVWKGQG</sequence>
<dbReference type="Pfam" id="PF04085">
    <property type="entry name" value="MreC"/>
    <property type="match status" value="1"/>
</dbReference>
<evidence type="ECO:0000313" key="7">
    <source>
        <dbReference type="EMBL" id="MEE8659412.1"/>
    </source>
</evidence>
<dbReference type="InterPro" id="IPR007221">
    <property type="entry name" value="MreC"/>
</dbReference>
<keyword evidence="5" id="KW-0812">Transmembrane</keyword>
<keyword evidence="5" id="KW-0472">Membrane</keyword>
<accession>A0ABU7U6B5</accession>
<reference evidence="7 8" key="1">
    <citation type="submission" date="2023-10" db="EMBL/GenBank/DDBJ databases">
        <title>Sorlinia euscelidii gen. nov., sp. nov., an acetic acid bacteria isolated from the gut of Euscelidius variegatus emitter.</title>
        <authorList>
            <person name="Michoud G."/>
            <person name="Marasco R."/>
            <person name="Seferji K."/>
            <person name="Gonella E."/>
            <person name="Garuglieri E."/>
            <person name="Alma A."/>
            <person name="Mapelli F."/>
            <person name="Borin S."/>
            <person name="Daffonchio D."/>
            <person name="Crotti E."/>
        </authorList>
    </citation>
    <scope>NUCLEOTIDE SEQUENCE [LARGE SCALE GENOMIC DNA]</scope>
    <source>
        <strain evidence="7 8">EV16P</strain>
    </source>
</reference>
<dbReference type="InterPro" id="IPR042175">
    <property type="entry name" value="Cell/Rod_MreC_2"/>
</dbReference>
<evidence type="ECO:0000256" key="4">
    <source>
        <dbReference type="ARBA" id="ARBA00032089"/>
    </source>
</evidence>
<dbReference type="Gene3D" id="2.40.10.340">
    <property type="entry name" value="Rod shape-determining protein MreC, domain 1"/>
    <property type="match status" value="1"/>
</dbReference>
<dbReference type="Gene3D" id="2.40.10.350">
    <property type="entry name" value="Rod shape-determining protein MreC, domain 2"/>
    <property type="match status" value="1"/>
</dbReference>
<evidence type="ECO:0000259" key="6">
    <source>
        <dbReference type="Pfam" id="PF04085"/>
    </source>
</evidence>
<protein>
    <recommendedName>
        <fullName evidence="2">Cell shape-determining protein MreC</fullName>
    </recommendedName>
    <alternativeName>
        <fullName evidence="4">Cell shape protein MreC</fullName>
    </alternativeName>
</protein>